<evidence type="ECO:0000313" key="3">
    <source>
        <dbReference type="Proteomes" id="UP000076078"/>
    </source>
</evidence>
<evidence type="ECO:0000256" key="1">
    <source>
        <dbReference type="SAM" id="MobiDB-lite"/>
    </source>
</evidence>
<dbReference type="InterPro" id="IPR019531">
    <property type="entry name" value="Pmp4"/>
</dbReference>
<keyword evidence="2" id="KW-0472">Membrane</keyword>
<proteinExistence type="predicted"/>
<dbReference type="InParanoid" id="A0A151Z2N9"/>
<keyword evidence="3" id="KW-1185">Reference proteome</keyword>
<dbReference type="Pfam" id="PF02466">
    <property type="entry name" value="Tim17"/>
    <property type="match status" value="1"/>
</dbReference>
<dbReference type="PANTHER" id="PTHR15460">
    <property type="entry name" value="PEROXISOMAL MEMBRANE PROTEIN 4"/>
    <property type="match status" value="1"/>
</dbReference>
<dbReference type="EMBL" id="LODT01000051">
    <property type="protein sequence ID" value="KYQ88219.1"/>
    <property type="molecule type" value="Genomic_DNA"/>
</dbReference>
<dbReference type="OrthoDB" id="39659at2759"/>
<protein>
    <submittedName>
        <fullName evidence="2">Transmembrane protein</fullName>
    </submittedName>
</protein>
<comment type="caution">
    <text evidence="2">The sequence shown here is derived from an EMBL/GenBank/DDBJ whole genome shotgun (WGS) entry which is preliminary data.</text>
</comment>
<accession>A0A151Z2N9</accession>
<organism evidence="2 3">
    <name type="scientific">Tieghemostelium lacteum</name>
    <name type="common">Slime mold</name>
    <name type="synonym">Dictyostelium lacteum</name>
    <dbReference type="NCBI Taxonomy" id="361077"/>
    <lineage>
        <taxon>Eukaryota</taxon>
        <taxon>Amoebozoa</taxon>
        <taxon>Evosea</taxon>
        <taxon>Eumycetozoa</taxon>
        <taxon>Dictyostelia</taxon>
        <taxon>Dictyosteliales</taxon>
        <taxon>Raperosteliaceae</taxon>
        <taxon>Tieghemostelium</taxon>
    </lineage>
</organism>
<evidence type="ECO:0000313" key="2">
    <source>
        <dbReference type="EMBL" id="KYQ88219.1"/>
    </source>
</evidence>
<dbReference type="PANTHER" id="PTHR15460:SF3">
    <property type="entry name" value="PEROXISOMAL MEMBRANE PROTEIN 4"/>
    <property type="match status" value="1"/>
</dbReference>
<dbReference type="Proteomes" id="UP000076078">
    <property type="component" value="Unassembled WGS sequence"/>
</dbReference>
<name>A0A151Z2N9_TIELA</name>
<keyword evidence="2" id="KW-0812">Transmembrane</keyword>
<dbReference type="GO" id="GO:0005778">
    <property type="term" value="C:peroxisomal membrane"/>
    <property type="evidence" value="ECO:0007669"/>
    <property type="project" value="TreeGrafter"/>
</dbReference>
<sequence>MSDNIGKNILTHYLNNHKKWHWDCILSAIRGFRNGILTGVRIRIPYIFQAVIYAILSRGDAKSISRVKFVIKQMFFHGKNLGLFVLIYKSICCIFRNLGIKGGIDSLIAGFIGGYYAFGDSKSTSGSVNNQIVLYLFARAIIGIIQGLVKRKVIPSDLSTTTPKGFRIFAGITLALILYLTEYEPEVLNNSFMSTMTYLYHQSDSGSLLEKNDQKFSPIILVIIFSLLGSLYPQFSLDSILKNIFDINRIRLQFFRNNYRLVPNNAYNEYGCALCGEGCSCCCGCTLNAGYVEILSNKSPEYIKSTRQIFLEWTEMSVQEKLKYIKFAHLYRIPGDEIEYRFDKEPKYIKHLVTLGTGYWNQSIDQLLADKDDPPSLKSISPHYFQNFDYYISKILGDPLIRSDYYDWKYSSNRYQRKIYSIIFSDKTDRPTISQYIEKVNKDLEYYDGQHFTYKPGDIPEICDLVDKLHMETFQGKEVNLLKELKDLHDDYSDTEYDENEIELVLKKIPKVEVKVDEDEEDNESESESESENENENEFVESEEEVEEVYFEPKYDFGRVINNLYIHIKDLISEIPLGTLYKLLDFTYVTYRDSGPSQYPKYNIIKVIISKLKTIDDDKMEIERYLKITPYIYYQIDHIDVGLLKSYGENLIARTNEIVEKHLNSKKYGDLTFLKIAVAQGSDKLGLPLVKFFTFMKMALTRDSKKNRKESDRLPGQISSELSILVSKFLLAHMNYLSSNHLSELSEFICTFMRFNHSRASDFLIKAINLFLSDTRFLPVINKNFLVIFKCLKQLSMNLSINYLVKITDPEVFKQHQKKCVKYFSKIPLYSLTAYTFELIFKYCDNIEPHVTKFLAQYDDSKFKNYTRTSIFSTVHFIEQQLYFYQMLSPKKRIIEVCWKSIFSLDKDTQVKLLESIMDREDLILFFLEFLQHLKSQLSLQEKADPPVATPNAIWTDFIYPTISIASYNQIIFQRLLPLLDTEFLDKLFQSIKASKYNAHNVLYITMLKAMKLVNIPVDNHIIALLSTYLMTNHFDIAQTASLILLLSEDQDSVFLECFHQIFVKSRDYKLIYKLNDALKERYSIDYYPFALQSISKATSPQQLKDFVEVFKDICWNDKLFLDILNELPTILVDASRITNPNTSTTETITISSLEPSYRMKYVLPKLIYQEIVEYIYKDHGISNLTKLQLATVSKQFFDICSNLLLNHYGYGSKNRMYMKILKPVISYDSPFCLIKTIPKHIGYKELLKLPFTNCRKLFVERIESLTLNDIFVDHLTTPLVNLKHLDLVITKLYKLKSTQYYFAPGYIHFLSKTRSLETFRIQFEPFHPDSLVEIFKVLLSNNPKLHRIIIDVFNSSNNEKTYAPCLEKLSEIIKLIPDKIQVDIKSTFNSFIYKYLPVNSIVISKFNPTETFDQLKEVTLNKVRIPINELNVMLLLEKLQDHYIKKLVIYGNIFNYNSTHEFNSFLQKLSKTVIENIFKLLDSNIYLNQLSIYYRFMGKKVSILSDQHYQDILTNYKNFRPKSTSNYIIFNLNNK</sequence>
<feature type="compositionally biased region" description="Acidic residues" evidence="1">
    <location>
        <begin position="516"/>
        <end position="545"/>
    </location>
</feature>
<reference evidence="2 3" key="1">
    <citation type="submission" date="2015-12" db="EMBL/GenBank/DDBJ databases">
        <title>Dictyostelia acquired genes for synthesis and detection of signals that induce cell-type specialization by lateral gene transfer from prokaryotes.</title>
        <authorList>
            <person name="Gloeckner G."/>
            <person name="Schaap P."/>
        </authorList>
    </citation>
    <scope>NUCLEOTIDE SEQUENCE [LARGE SCALE GENOMIC DNA]</scope>
    <source>
        <strain evidence="2 3">TK</strain>
    </source>
</reference>
<dbReference type="STRING" id="361077.A0A151Z2N9"/>
<gene>
    <name evidence="2" type="ORF">DLAC_10903</name>
</gene>
<feature type="region of interest" description="Disordered" evidence="1">
    <location>
        <begin position="515"/>
        <end position="545"/>
    </location>
</feature>